<proteinExistence type="predicted"/>
<evidence type="ECO:0000313" key="2">
    <source>
        <dbReference type="EMBL" id="MFC7267536.1"/>
    </source>
</evidence>
<protein>
    <submittedName>
        <fullName evidence="2">Uncharacterized protein</fullName>
    </submittedName>
</protein>
<keyword evidence="1" id="KW-0472">Membrane</keyword>
<organism evidence="2 3">
    <name type="scientific">Microbacterium fluvii</name>
    <dbReference type="NCBI Taxonomy" id="415215"/>
    <lineage>
        <taxon>Bacteria</taxon>
        <taxon>Bacillati</taxon>
        <taxon>Actinomycetota</taxon>
        <taxon>Actinomycetes</taxon>
        <taxon>Micrococcales</taxon>
        <taxon>Microbacteriaceae</taxon>
        <taxon>Microbacterium</taxon>
    </lineage>
</organism>
<gene>
    <name evidence="2" type="ORF">ACFQRL_01040</name>
</gene>
<keyword evidence="1" id="KW-1133">Transmembrane helix</keyword>
<dbReference type="EMBL" id="JBHTBE010000001">
    <property type="protein sequence ID" value="MFC7267536.1"/>
    <property type="molecule type" value="Genomic_DNA"/>
</dbReference>
<name>A0ABW2H944_9MICO</name>
<evidence type="ECO:0000313" key="3">
    <source>
        <dbReference type="Proteomes" id="UP001596507"/>
    </source>
</evidence>
<comment type="caution">
    <text evidence="2">The sequence shown here is derived from an EMBL/GenBank/DDBJ whole genome shotgun (WGS) entry which is preliminary data.</text>
</comment>
<accession>A0ABW2H944</accession>
<sequence>MSPLPWRRRPAPTIKSRVLVLELDSVQQAARFDKAPSVEAAVHELTGIVRTALLLADRITVTDSMLFDGVYFAHMPPDALAQALGVHSSALPIEVVTSHESLAASLAAKRDNPAFDWQLTPRVTDAHAARHWDAWLALEGRVPTTQYRPLPAFSAPDAEWVAALTPAAAALLDSLRGEQRRSVATAAVAEAAQQHPLDRHIARVAAWWSTVYNIAIAQALDADWLRFDAVDDHDDGLEREAARGRRRLSVSPTLVETATDAAAPLFGMIRSNTAPHRRRLRTGASWWRMRALTYAVTQTGQSPKLWRALVDAVMRLAIAGIAIALIVPGFADGLEALGFAWAIFAVSAVATIPYSAIGLLFQTLRREKVPLLSIQVQEDS</sequence>
<dbReference type="Proteomes" id="UP001596507">
    <property type="component" value="Unassembled WGS sequence"/>
</dbReference>
<feature type="transmembrane region" description="Helical" evidence="1">
    <location>
        <begin position="337"/>
        <end position="361"/>
    </location>
</feature>
<dbReference type="RefSeq" id="WP_262872471.1">
    <property type="nucleotide sequence ID" value="NZ_BAABKW010000011.1"/>
</dbReference>
<feature type="transmembrane region" description="Helical" evidence="1">
    <location>
        <begin position="312"/>
        <end position="331"/>
    </location>
</feature>
<evidence type="ECO:0000256" key="1">
    <source>
        <dbReference type="SAM" id="Phobius"/>
    </source>
</evidence>
<keyword evidence="1" id="KW-0812">Transmembrane</keyword>
<reference evidence="3" key="1">
    <citation type="journal article" date="2019" name="Int. J. Syst. Evol. Microbiol.">
        <title>The Global Catalogue of Microorganisms (GCM) 10K type strain sequencing project: providing services to taxonomists for standard genome sequencing and annotation.</title>
        <authorList>
            <consortium name="The Broad Institute Genomics Platform"/>
            <consortium name="The Broad Institute Genome Sequencing Center for Infectious Disease"/>
            <person name="Wu L."/>
            <person name="Ma J."/>
        </authorList>
    </citation>
    <scope>NUCLEOTIDE SEQUENCE [LARGE SCALE GENOMIC DNA]</scope>
    <source>
        <strain evidence="3">CGMCC 1.15772</strain>
    </source>
</reference>
<keyword evidence="3" id="KW-1185">Reference proteome</keyword>